<dbReference type="GO" id="GO:0046983">
    <property type="term" value="F:protein dimerization activity"/>
    <property type="evidence" value="ECO:0007669"/>
    <property type="project" value="InterPro"/>
</dbReference>
<dbReference type="GO" id="GO:0005634">
    <property type="term" value="C:nucleus"/>
    <property type="evidence" value="ECO:0007669"/>
    <property type="project" value="UniProtKB-SubCell"/>
</dbReference>
<dbReference type="Proteomes" id="UP000606786">
    <property type="component" value="Unassembled WGS sequence"/>
</dbReference>
<feature type="region of interest" description="Disordered" evidence="7">
    <location>
        <begin position="146"/>
        <end position="184"/>
    </location>
</feature>
<dbReference type="Pfam" id="PF00010">
    <property type="entry name" value="HLH"/>
    <property type="match status" value="1"/>
</dbReference>
<feature type="compositionally biased region" description="Low complexity" evidence="7">
    <location>
        <begin position="166"/>
        <end position="184"/>
    </location>
</feature>
<dbReference type="SMART" id="SM00511">
    <property type="entry name" value="ORANGE"/>
    <property type="match status" value="1"/>
</dbReference>
<evidence type="ECO:0000256" key="2">
    <source>
        <dbReference type="ARBA" id="ARBA00022473"/>
    </source>
</evidence>
<evidence type="ECO:0000313" key="10">
    <source>
        <dbReference type="EMBL" id="CAD6991429.1"/>
    </source>
</evidence>
<dbReference type="InterPro" id="IPR050370">
    <property type="entry name" value="HES_HEY"/>
</dbReference>
<dbReference type="Gene3D" id="4.10.280.10">
    <property type="entry name" value="Helix-loop-helix DNA-binding domain"/>
    <property type="match status" value="1"/>
</dbReference>
<evidence type="ECO:0000313" key="11">
    <source>
        <dbReference type="Proteomes" id="UP000606786"/>
    </source>
</evidence>
<keyword evidence="5" id="KW-0804">Transcription</keyword>
<protein>
    <submittedName>
        <fullName evidence="10">(Mediterranean fruit fly) hypothetical protein</fullName>
    </submittedName>
</protein>
<dbReference type="OrthoDB" id="6085656at2759"/>
<sequence length="200" mass="22391">MATSAYELSKTYRYRKVMKPLLERKRRARINQCLDELKDLMAECVQQQSGDAEVKLEKADILELTVEHLRKMRQHQKKAKHIDDDVRQSFRSGYIKAAHEISRCLATLPNVDIQLGTHLMTQLGLRLNQLESQEQQVRTAVNQPLSVHCGPATTSSSRASMYSPVSSGYASDSESTASSQSAASSNGLLKVSAASVWRPW</sequence>
<proteinExistence type="predicted"/>
<evidence type="ECO:0000259" key="8">
    <source>
        <dbReference type="PROSITE" id="PS50888"/>
    </source>
</evidence>
<keyword evidence="4" id="KW-0238">DNA-binding</keyword>
<keyword evidence="2" id="KW-0217">Developmental protein</keyword>
<dbReference type="SMART" id="SM00353">
    <property type="entry name" value="HLH"/>
    <property type="match status" value="1"/>
</dbReference>
<keyword evidence="11" id="KW-1185">Reference proteome</keyword>
<dbReference type="PROSITE" id="PS51054">
    <property type="entry name" value="ORANGE"/>
    <property type="match status" value="1"/>
</dbReference>
<dbReference type="CDD" id="cd19741">
    <property type="entry name" value="bHLH-O_ESMB_like"/>
    <property type="match status" value="1"/>
</dbReference>
<dbReference type="AlphaFoldDB" id="A0A811TXG0"/>
<evidence type="ECO:0000259" key="9">
    <source>
        <dbReference type="PROSITE" id="PS51054"/>
    </source>
</evidence>
<name>A0A811TXG0_CERCA</name>
<feature type="domain" description="Orange" evidence="9">
    <location>
        <begin position="90"/>
        <end position="123"/>
    </location>
</feature>
<dbReference type="InterPro" id="IPR003650">
    <property type="entry name" value="Orange_dom"/>
</dbReference>
<dbReference type="SUPFAM" id="SSF158457">
    <property type="entry name" value="Orange domain-like"/>
    <property type="match status" value="1"/>
</dbReference>
<keyword evidence="3" id="KW-0805">Transcription regulation</keyword>
<feature type="compositionally biased region" description="Polar residues" evidence="7">
    <location>
        <begin position="152"/>
        <end position="165"/>
    </location>
</feature>
<accession>A0A811TXG0</accession>
<organism evidence="10 11">
    <name type="scientific">Ceratitis capitata</name>
    <name type="common">Mediterranean fruit fly</name>
    <name type="synonym">Tephritis capitata</name>
    <dbReference type="NCBI Taxonomy" id="7213"/>
    <lineage>
        <taxon>Eukaryota</taxon>
        <taxon>Metazoa</taxon>
        <taxon>Ecdysozoa</taxon>
        <taxon>Arthropoda</taxon>
        <taxon>Hexapoda</taxon>
        <taxon>Insecta</taxon>
        <taxon>Pterygota</taxon>
        <taxon>Neoptera</taxon>
        <taxon>Endopterygota</taxon>
        <taxon>Diptera</taxon>
        <taxon>Brachycera</taxon>
        <taxon>Muscomorpha</taxon>
        <taxon>Tephritoidea</taxon>
        <taxon>Tephritidae</taxon>
        <taxon>Ceratitis</taxon>
        <taxon>Ceratitis</taxon>
    </lineage>
</organism>
<evidence type="ECO:0000256" key="4">
    <source>
        <dbReference type="ARBA" id="ARBA00023125"/>
    </source>
</evidence>
<keyword evidence="6" id="KW-0539">Nucleus</keyword>
<dbReference type="PROSITE" id="PS50888">
    <property type="entry name" value="BHLH"/>
    <property type="match status" value="1"/>
</dbReference>
<dbReference type="EMBL" id="CAJHJT010000001">
    <property type="protein sequence ID" value="CAD6991429.1"/>
    <property type="molecule type" value="Genomic_DNA"/>
</dbReference>
<dbReference type="InterPro" id="IPR036638">
    <property type="entry name" value="HLH_DNA-bd_sf"/>
</dbReference>
<evidence type="ECO:0000256" key="7">
    <source>
        <dbReference type="SAM" id="MobiDB-lite"/>
    </source>
</evidence>
<reference evidence="10" key="1">
    <citation type="submission" date="2020-11" db="EMBL/GenBank/DDBJ databases">
        <authorList>
            <person name="Whitehead M."/>
        </authorList>
    </citation>
    <scope>NUCLEOTIDE SEQUENCE</scope>
    <source>
        <strain evidence="10">EGII</strain>
    </source>
</reference>
<dbReference type="Pfam" id="PF07527">
    <property type="entry name" value="Hairy_orange"/>
    <property type="match status" value="1"/>
</dbReference>
<evidence type="ECO:0000256" key="6">
    <source>
        <dbReference type="ARBA" id="ARBA00023242"/>
    </source>
</evidence>
<comment type="subcellular location">
    <subcellularLocation>
        <location evidence="1">Nucleus</location>
    </subcellularLocation>
</comment>
<dbReference type="PANTHER" id="PTHR10985">
    <property type="entry name" value="BASIC HELIX-LOOP-HELIX TRANSCRIPTION FACTOR, HES-RELATED"/>
    <property type="match status" value="1"/>
</dbReference>
<evidence type="ECO:0000256" key="5">
    <source>
        <dbReference type="ARBA" id="ARBA00023163"/>
    </source>
</evidence>
<gene>
    <name evidence="10" type="ORF">CCAP1982_LOCUS356</name>
</gene>
<dbReference type="InterPro" id="IPR011598">
    <property type="entry name" value="bHLH_dom"/>
</dbReference>
<feature type="domain" description="BHLH" evidence="8">
    <location>
        <begin position="14"/>
        <end position="72"/>
    </location>
</feature>
<dbReference type="SUPFAM" id="SSF47459">
    <property type="entry name" value="HLH, helix-loop-helix DNA-binding domain"/>
    <property type="match status" value="1"/>
</dbReference>
<dbReference type="GO" id="GO:1990837">
    <property type="term" value="F:sequence-specific double-stranded DNA binding"/>
    <property type="evidence" value="ECO:0007669"/>
    <property type="project" value="UniProtKB-ARBA"/>
</dbReference>
<dbReference type="GO" id="GO:0006355">
    <property type="term" value="P:regulation of DNA-templated transcription"/>
    <property type="evidence" value="ECO:0007669"/>
    <property type="project" value="InterPro"/>
</dbReference>
<comment type="caution">
    <text evidence="10">The sequence shown here is derived from an EMBL/GenBank/DDBJ whole genome shotgun (WGS) entry which is preliminary data.</text>
</comment>
<dbReference type="KEGG" id="ccat:101460464"/>
<evidence type="ECO:0000256" key="3">
    <source>
        <dbReference type="ARBA" id="ARBA00023015"/>
    </source>
</evidence>
<evidence type="ECO:0000256" key="1">
    <source>
        <dbReference type="ARBA" id="ARBA00004123"/>
    </source>
</evidence>
<dbReference type="FunFam" id="4.10.280.10:FF:000009">
    <property type="entry name" value="Transcription factor HES-1"/>
    <property type="match status" value="1"/>
</dbReference>